<feature type="signal peptide" evidence="9">
    <location>
        <begin position="1"/>
        <end position="19"/>
    </location>
</feature>
<evidence type="ECO:0000256" key="5">
    <source>
        <dbReference type="ARBA" id="ARBA00022729"/>
    </source>
</evidence>
<name>A0A3G5BIG6_DOLGE</name>
<evidence type="ECO:0000256" key="6">
    <source>
        <dbReference type="ARBA" id="ARBA00022900"/>
    </source>
</evidence>
<keyword evidence="5 9" id="KW-0732">Signal</keyword>
<feature type="chain" id="PRO_5018333289" evidence="9">
    <location>
        <begin position="20"/>
        <end position="386"/>
    </location>
</feature>
<dbReference type="AlphaFoldDB" id="A0A3G5BIG6"/>
<dbReference type="FunFam" id="2.30.39.10:FF:000030">
    <property type="entry name" value="Serpin 2"/>
    <property type="match status" value="1"/>
</dbReference>
<dbReference type="GO" id="GO:0005615">
    <property type="term" value="C:extracellular space"/>
    <property type="evidence" value="ECO:0007669"/>
    <property type="project" value="InterPro"/>
</dbReference>
<dbReference type="SMART" id="SM00093">
    <property type="entry name" value="SERPIN"/>
    <property type="match status" value="1"/>
</dbReference>
<evidence type="ECO:0000256" key="9">
    <source>
        <dbReference type="SAM" id="SignalP"/>
    </source>
</evidence>
<dbReference type="InterPro" id="IPR023796">
    <property type="entry name" value="Serpin_dom"/>
</dbReference>
<evidence type="ECO:0000256" key="7">
    <source>
        <dbReference type="ARBA" id="ARBA00023180"/>
    </source>
</evidence>
<dbReference type="EMBL" id="MK075168">
    <property type="protein sequence ID" value="AYV99571.1"/>
    <property type="molecule type" value="mRNA"/>
</dbReference>
<dbReference type="PANTHER" id="PTHR11461">
    <property type="entry name" value="SERINE PROTEASE INHIBITOR, SERPIN"/>
    <property type="match status" value="1"/>
</dbReference>
<evidence type="ECO:0000313" key="11">
    <source>
        <dbReference type="EMBL" id="AYV99571.1"/>
    </source>
</evidence>
<protein>
    <submittedName>
        <fullName evidence="11">Venom polypeptide</fullName>
    </submittedName>
</protein>
<dbReference type="InterPro" id="IPR036186">
    <property type="entry name" value="Serpin_sf"/>
</dbReference>
<dbReference type="InterPro" id="IPR042178">
    <property type="entry name" value="Serpin_sf_1"/>
</dbReference>
<keyword evidence="7" id="KW-0325">Glycoprotein</keyword>
<sequence>MKYLLLFLCGVLLSGSTRSQFPFRGAKHDSFDWRLFQTVAKTSTYQNVAISTFSIKLLLSLLSDAADSYTKQQLASVLPTIDEQFYKNVIQSLEQKNSNFEINVGSKVYADASLSPAPTFVEIATNRYHANVDRVKFSNAKETASEINAWVSKLTNGAIKELVEPENVKDYVALLVNVIYFKGTWEKLFPDDDTFPGRFRVNAAREVKTPLMSLEDTFYYLDSTDLGAKLLRLPYKGGKYAMTIILPHNPDGLADLIRNFNPNTLQQLQLKMTEKKVNIELPKFSFKSSLSLKQDLIALGLGDIFTRKAQLPGLGQDLEISDVIQKAGVIVDEKGTEIEAASGVSIGNRFGSIAEIFRATHPFLFLLEDETTGAPLFIGTVADPTA</sequence>
<evidence type="ECO:0000256" key="2">
    <source>
        <dbReference type="ARBA" id="ARBA00009500"/>
    </source>
</evidence>
<dbReference type="InterPro" id="IPR000215">
    <property type="entry name" value="Serpin_fam"/>
</dbReference>
<keyword evidence="3" id="KW-0964">Secreted</keyword>
<keyword evidence="4" id="KW-0646">Protease inhibitor</keyword>
<evidence type="ECO:0000259" key="10">
    <source>
        <dbReference type="SMART" id="SM00093"/>
    </source>
</evidence>
<evidence type="ECO:0000256" key="1">
    <source>
        <dbReference type="ARBA" id="ARBA00004613"/>
    </source>
</evidence>
<evidence type="ECO:0000256" key="3">
    <source>
        <dbReference type="ARBA" id="ARBA00022525"/>
    </source>
</evidence>
<dbReference type="SUPFAM" id="SSF56574">
    <property type="entry name" value="Serpins"/>
    <property type="match status" value="1"/>
</dbReference>
<organism evidence="11">
    <name type="scientific">Dolopus genitalis</name>
    <name type="common">Giant Australian assassin fly</name>
    <name type="synonym">Asilus genitalis</name>
    <dbReference type="NCBI Taxonomy" id="2488630"/>
    <lineage>
        <taxon>Eukaryota</taxon>
        <taxon>Metazoa</taxon>
        <taxon>Ecdysozoa</taxon>
        <taxon>Arthropoda</taxon>
        <taxon>Hexapoda</taxon>
        <taxon>Insecta</taxon>
        <taxon>Pterygota</taxon>
        <taxon>Neoptera</taxon>
        <taxon>Endopterygota</taxon>
        <taxon>Diptera</taxon>
        <taxon>Brachycera</taxon>
        <taxon>Muscomorpha</taxon>
        <taxon>Asiloidea</taxon>
        <taxon>Asilidae</taxon>
        <taxon>Asilinae</taxon>
        <taxon>Dolopus</taxon>
    </lineage>
</organism>
<accession>A0A3G5BIG6</accession>
<comment type="similarity">
    <text evidence="2 8">Belongs to the serpin family.</text>
</comment>
<dbReference type="Gene3D" id="2.30.39.10">
    <property type="entry name" value="Alpha-1-antitrypsin, domain 1"/>
    <property type="match status" value="1"/>
</dbReference>
<dbReference type="GO" id="GO:0004867">
    <property type="term" value="F:serine-type endopeptidase inhibitor activity"/>
    <property type="evidence" value="ECO:0007669"/>
    <property type="project" value="UniProtKB-KW"/>
</dbReference>
<dbReference type="Pfam" id="PF00079">
    <property type="entry name" value="Serpin"/>
    <property type="match status" value="1"/>
</dbReference>
<dbReference type="InterPro" id="IPR042185">
    <property type="entry name" value="Serpin_sf_2"/>
</dbReference>
<dbReference type="PANTHER" id="PTHR11461:SF357">
    <property type="entry name" value="SERINE PROTEASE INHIBITOR 27A"/>
    <property type="match status" value="1"/>
</dbReference>
<proteinExistence type="evidence at transcript level"/>
<evidence type="ECO:0000256" key="4">
    <source>
        <dbReference type="ARBA" id="ARBA00022690"/>
    </source>
</evidence>
<feature type="domain" description="Serpin" evidence="10">
    <location>
        <begin position="33"/>
        <end position="384"/>
    </location>
</feature>
<dbReference type="Gene3D" id="3.30.497.10">
    <property type="entry name" value="Antithrombin, subunit I, domain 2"/>
    <property type="match status" value="1"/>
</dbReference>
<reference evidence="11" key="1">
    <citation type="journal article" date="2018" name="Toxins">
        <title>Buzz kill: function and proteomic composition of venom from the giant assassin fly Dolopus genitalis (Diptera: Asilidae).</title>
        <authorList>
            <person name="Walker A.A."/>
            <person name="Dobson J."/>
            <person name="Jin J."/>
            <person name="Robinson S.D."/>
            <person name="Herzig V."/>
            <person name="Vetter I."/>
            <person name="King G.F."/>
            <person name="Fry B.G."/>
        </authorList>
    </citation>
    <scope>NUCLEOTIDE SEQUENCE</scope>
    <source>
        <strain evidence="11">Dg50</strain>
        <tissue evidence="11">Venom/thoracic glands</tissue>
    </source>
</reference>
<comment type="subcellular location">
    <subcellularLocation>
        <location evidence="1">Secreted</location>
    </subcellularLocation>
</comment>
<evidence type="ECO:0000256" key="8">
    <source>
        <dbReference type="RuleBase" id="RU000411"/>
    </source>
</evidence>
<keyword evidence="6" id="KW-0722">Serine protease inhibitor</keyword>